<evidence type="ECO:0000256" key="2">
    <source>
        <dbReference type="ARBA" id="ARBA00023125"/>
    </source>
</evidence>
<dbReference type="CDD" id="cd01106">
    <property type="entry name" value="HTH_TipAL-Mta"/>
    <property type="match status" value="1"/>
</dbReference>
<evidence type="ECO:0000256" key="3">
    <source>
        <dbReference type="ARBA" id="ARBA00023159"/>
    </source>
</evidence>
<dbReference type="Pfam" id="PF07739">
    <property type="entry name" value="TipAS"/>
    <property type="match status" value="1"/>
</dbReference>
<evidence type="ECO:0000256" key="4">
    <source>
        <dbReference type="ARBA" id="ARBA00023163"/>
    </source>
</evidence>
<feature type="domain" description="HTH merR-type" evidence="5">
    <location>
        <begin position="6"/>
        <end position="75"/>
    </location>
</feature>
<dbReference type="Proteomes" id="UP000561011">
    <property type="component" value="Unassembled WGS sequence"/>
</dbReference>
<dbReference type="PANTHER" id="PTHR30204">
    <property type="entry name" value="REDOX-CYCLING DRUG-SENSING TRANSCRIPTIONAL ACTIVATOR SOXR"/>
    <property type="match status" value="1"/>
</dbReference>
<keyword evidence="3" id="KW-0010">Activator</keyword>
<dbReference type="InterPro" id="IPR047057">
    <property type="entry name" value="MerR_fam"/>
</dbReference>
<organism evidence="6 7">
    <name type="scientific">Sanguibacter inulinus</name>
    <dbReference type="NCBI Taxonomy" id="60922"/>
    <lineage>
        <taxon>Bacteria</taxon>
        <taxon>Bacillati</taxon>
        <taxon>Actinomycetota</taxon>
        <taxon>Actinomycetes</taxon>
        <taxon>Micrococcales</taxon>
        <taxon>Sanguibacteraceae</taxon>
        <taxon>Sanguibacter</taxon>
    </lineage>
</organism>
<dbReference type="SUPFAM" id="SSF89082">
    <property type="entry name" value="Antibiotic binding domain of TipA-like multidrug resistance regulators"/>
    <property type="match status" value="1"/>
</dbReference>
<evidence type="ECO:0000259" key="5">
    <source>
        <dbReference type="PROSITE" id="PS50937"/>
    </source>
</evidence>
<dbReference type="SUPFAM" id="SSF46955">
    <property type="entry name" value="Putative DNA-binding domain"/>
    <property type="match status" value="1"/>
</dbReference>
<gene>
    <name evidence="6" type="ORF">HZZ10_14450</name>
</gene>
<keyword evidence="2" id="KW-0238">DNA-binding</keyword>
<reference evidence="6 7" key="1">
    <citation type="submission" date="2020-07" db="EMBL/GenBank/DDBJ databases">
        <title>MOT database genomes.</title>
        <authorList>
            <person name="Joseph S."/>
            <person name="Aduse-Opoku J."/>
            <person name="Hashim A."/>
            <person name="Wade W."/>
            <person name="Curtis M."/>
        </authorList>
    </citation>
    <scope>NUCLEOTIDE SEQUENCE [LARGE SCALE GENOMIC DNA]</scope>
    <source>
        <strain evidence="6 7">DSM 100099</strain>
    </source>
</reference>
<accession>A0A853EVF8</accession>
<dbReference type="AlphaFoldDB" id="A0A853EVF8"/>
<protein>
    <submittedName>
        <fullName evidence="6">MerR family transcriptional regulator</fullName>
    </submittedName>
</protein>
<name>A0A853EVF8_9MICO</name>
<dbReference type="GO" id="GO:0003677">
    <property type="term" value="F:DNA binding"/>
    <property type="evidence" value="ECO:0007669"/>
    <property type="project" value="UniProtKB-KW"/>
</dbReference>
<dbReference type="PROSITE" id="PS50937">
    <property type="entry name" value="HTH_MERR_2"/>
    <property type="match status" value="1"/>
</dbReference>
<evidence type="ECO:0000256" key="1">
    <source>
        <dbReference type="ARBA" id="ARBA00023015"/>
    </source>
</evidence>
<evidence type="ECO:0000313" key="6">
    <source>
        <dbReference type="EMBL" id="NYS94716.1"/>
    </source>
</evidence>
<keyword evidence="4" id="KW-0804">Transcription</keyword>
<evidence type="ECO:0000313" key="7">
    <source>
        <dbReference type="Proteomes" id="UP000561011"/>
    </source>
</evidence>
<keyword evidence="7" id="KW-1185">Reference proteome</keyword>
<dbReference type="InterPro" id="IPR012925">
    <property type="entry name" value="TipAS_dom"/>
</dbReference>
<dbReference type="SMART" id="SM00422">
    <property type="entry name" value="HTH_MERR"/>
    <property type="match status" value="1"/>
</dbReference>
<dbReference type="PANTHER" id="PTHR30204:SF90">
    <property type="entry name" value="HTH-TYPE TRANSCRIPTIONAL ACTIVATOR MTA"/>
    <property type="match status" value="1"/>
</dbReference>
<dbReference type="RefSeq" id="WP_056127186.1">
    <property type="nucleotide sequence ID" value="NZ_JACBYE010000041.1"/>
</dbReference>
<proteinExistence type="predicted"/>
<dbReference type="EMBL" id="JACBYE010000041">
    <property type="protein sequence ID" value="NYS94716.1"/>
    <property type="molecule type" value="Genomic_DNA"/>
</dbReference>
<dbReference type="InterPro" id="IPR009061">
    <property type="entry name" value="DNA-bd_dom_put_sf"/>
</dbReference>
<dbReference type="InterPro" id="IPR000551">
    <property type="entry name" value="MerR-type_HTH_dom"/>
</dbReference>
<keyword evidence="1" id="KW-0805">Transcription regulation</keyword>
<dbReference type="Pfam" id="PF13411">
    <property type="entry name" value="MerR_1"/>
    <property type="match status" value="1"/>
</dbReference>
<dbReference type="InterPro" id="IPR036244">
    <property type="entry name" value="TipA-like_antibiotic-bd"/>
</dbReference>
<sequence>MTTQRDWPIQEVARLTGTTSRTLRHYDAIGLLTPSRTAHGGARCYDAAGLVRLQRILMLRDLGLGLQAIAEALDSDQDEAHALRAHLAWLESERRRITDQIGSVRTTIDTLTTKEALVPSRMFAGFDHTAYRGEVEQRWGKDAYRAGDAWWSGMTQDERTAFLAEQRSIAQAYADARAAGLAPDSDEVRAVTRRQHSWLAVSATATGQSGVTAEYFTGIGEMYVADPRFTAAYDWAGEGTAVFVRDAMAAYAREVL</sequence>
<dbReference type="Gene3D" id="1.10.490.50">
    <property type="entry name" value="Antibiotic binding domain of TipA-like multidrug resistance regulators"/>
    <property type="match status" value="1"/>
</dbReference>
<comment type="caution">
    <text evidence="6">The sequence shown here is derived from an EMBL/GenBank/DDBJ whole genome shotgun (WGS) entry which is preliminary data.</text>
</comment>
<dbReference type="GO" id="GO:0003700">
    <property type="term" value="F:DNA-binding transcription factor activity"/>
    <property type="evidence" value="ECO:0007669"/>
    <property type="project" value="InterPro"/>
</dbReference>
<dbReference type="Gene3D" id="1.10.1660.10">
    <property type="match status" value="1"/>
</dbReference>